<geneLocation type="plasmid" evidence="2 3">
    <name>AZOBR_p1</name>
</geneLocation>
<reference evidence="2 3" key="1">
    <citation type="journal article" date="2011" name="PLoS Genet.">
        <title>Azospirillum genomes reveal transition of bacteria from aquatic to terrestrial environments.</title>
        <authorList>
            <person name="Wisniewski-Dye F."/>
            <person name="Borziak K."/>
            <person name="Khalsa-Moyers G."/>
            <person name="Alexandre G."/>
            <person name="Sukharnikov L.O."/>
            <person name="Wuichet K."/>
            <person name="Hurst G.B."/>
            <person name="McDonald W.H."/>
            <person name="Robertson J.S."/>
            <person name="Barbe V."/>
            <person name="Calteau A."/>
            <person name="Rouy Z."/>
            <person name="Mangenot S."/>
            <person name="Prigent-Combaret C."/>
            <person name="Normand P."/>
            <person name="Boyer M."/>
            <person name="Siguier P."/>
            <person name="Dessaux Y."/>
            <person name="Elmerich C."/>
            <person name="Condemine G."/>
            <person name="Krishnen G."/>
            <person name="Kennedy I."/>
            <person name="Paterson A.H."/>
            <person name="Gonzalez V."/>
            <person name="Mavingui P."/>
            <person name="Zhulin I.B."/>
        </authorList>
    </citation>
    <scope>NUCLEOTIDE SEQUENCE [LARGE SCALE GENOMIC DNA]</scope>
    <source>
        <strain evidence="2 3">Sp245</strain>
    </source>
</reference>
<gene>
    <name evidence="2" type="ORF">AZOBR_p1140047</name>
</gene>
<feature type="compositionally biased region" description="Basic residues" evidence="1">
    <location>
        <begin position="62"/>
        <end position="72"/>
    </location>
</feature>
<feature type="compositionally biased region" description="Basic and acidic residues" evidence="1">
    <location>
        <begin position="47"/>
        <end position="57"/>
    </location>
</feature>
<sequence>MALFGQNKTVRGALEERVTDRLLKRAEAPADGRVACLKRTCGGTERAGSRNREKDSDITPLHHNHPHKTERR</sequence>
<evidence type="ECO:0000313" key="2">
    <source>
        <dbReference type="EMBL" id="CCD01032.1"/>
    </source>
</evidence>
<name>A0A9P1NPM4_9PROT</name>
<evidence type="ECO:0000256" key="1">
    <source>
        <dbReference type="SAM" id="MobiDB-lite"/>
    </source>
</evidence>
<keyword evidence="3" id="KW-1185">Reference proteome</keyword>
<evidence type="ECO:0000313" key="3">
    <source>
        <dbReference type="Proteomes" id="UP000007319"/>
    </source>
</evidence>
<dbReference type="EMBL" id="HE577328">
    <property type="protein sequence ID" value="CCD01032.1"/>
    <property type="molecule type" value="Genomic_DNA"/>
</dbReference>
<organism evidence="2 3">
    <name type="scientific">Azospirillum baldaniorum</name>
    <dbReference type="NCBI Taxonomy" id="1064539"/>
    <lineage>
        <taxon>Bacteria</taxon>
        <taxon>Pseudomonadati</taxon>
        <taxon>Pseudomonadota</taxon>
        <taxon>Alphaproteobacteria</taxon>
        <taxon>Rhodospirillales</taxon>
        <taxon>Azospirillaceae</taxon>
        <taxon>Azospirillum</taxon>
    </lineage>
</organism>
<proteinExistence type="predicted"/>
<accession>A0A9P1NPM4</accession>
<keyword evidence="2" id="KW-0614">Plasmid</keyword>
<dbReference type="AlphaFoldDB" id="A0A9P1NPM4"/>
<protein>
    <submittedName>
        <fullName evidence="2">Uncharacterized protein</fullName>
    </submittedName>
</protein>
<dbReference type="Proteomes" id="UP000007319">
    <property type="component" value="Plasmid AZOBR_p1"/>
</dbReference>
<dbReference type="KEGG" id="abs:AZOBR_p1140047"/>
<feature type="region of interest" description="Disordered" evidence="1">
    <location>
        <begin position="39"/>
        <end position="72"/>
    </location>
</feature>